<dbReference type="EMBL" id="QQAZ01000006">
    <property type="protein sequence ID" value="RDI49809.1"/>
    <property type="molecule type" value="Genomic_DNA"/>
</dbReference>
<dbReference type="RefSeq" id="WP_068018145.1">
    <property type="nucleotide sequence ID" value="NZ_QQAZ01000006.1"/>
</dbReference>
<keyword evidence="3" id="KW-1185">Reference proteome</keyword>
<dbReference type="STRING" id="1210089.GCA_001613165_02412"/>
<proteinExistence type="predicted"/>
<feature type="compositionally biased region" description="Acidic residues" evidence="1">
    <location>
        <begin position="50"/>
        <end position="63"/>
    </location>
</feature>
<evidence type="ECO:0000313" key="2">
    <source>
        <dbReference type="EMBL" id="RDI49809.1"/>
    </source>
</evidence>
<accession>A0A370H1A1</accession>
<evidence type="ECO:0000256" key="1">
    <source>
        <dbReference type="SAM" id="MobiDB-lite"/>
    </source>
</evidence>
<gene>
    <name evidence="2" type="ORF">DFR68_106246</name>
</gene>
<sequence>MRLLRFAIAGAAIVAVFGVCGGGVASASPGAVLSGIQYLTQHVPSDIVQWEEGEEEEEDEGENEPGNGTTNKTHLAPGKYCGSAIRTAHYGEAVVDSTGNSLIDNAMYTVESDGTIKYDDSCHNCVMERGILNRNELTPRCNY</sequence>
<organism evidence="2 3">
    <name type="scientific">Nocardia mexicana</name>
    <dbReference type="NCBI Taxonomy" id="279262"/>
    <lineage>
        <taxon>Bacteria</taxon>
        <taxon>Bacillati</taxon>
        <taxon>Actinomycetota</taxon>
        <taxon>Actinomycetes</taxon>
        <taxon>Mycobacteriales</taxon>
        <taxon>Nocardiaceae</taxon>
        <taxon>Nocardia</taxon>
    </lineage>
</organism>
<reference evidence="2 3" key="1">
    <citation type="submission" date="2018-07" db="EMBL/GenBank/DDBJ databases">
        <title>Genomic Encyclopedia of Type Strains, Phase IV (KMG-IV): sequencing the most valuable type-strain genomes for metagenomic binning, comparative biology and taxonomic classification.</title>
        <authorList>
            <person name="Goeker M."/>
        </authorList>
    </citation>
    <scope>NUCLEOTIDE SEQUENCE [LARGE SCALE GENOMIC DNA]</scope>
    <source>
        <strain evidence="2 3">DSM 44952</strain>
    </source>
</reference>
<protein>
    <submittedName>
        <fullName evidence="2">Uncharacterized protein</fullName>
    </submittedName>
</protein>
<feature type="region of interest" description="Disordered" evidence="1">
    <location>
        <begin position="50"/>
        <end position="75"/>
    </location>
</feature>
<evidence type="ECO:0000313" key="3">
    <source>
        <dbReference type="Proteomes" id="UP000255355"/>
    </source>
</evidence>
<dbReference type="AlphaFoldDB" id="A0A370H1A1"/>
<dbReference type="Proteomes" id="UP000255355">
    <property type="component" value="Unassembled WGS sequence"/>
</dbReference>
<name>A0A370H1A1_9NOCA</name>
<comment type="caution">
    <text evidence="2">The sequence shown here is derived from an EMBL/GenBank/DDBJ whole genome shotgun (WGS) entry which is preliminary data.</text>
</comment>